<reference evidence="1" key="1">
    <citation type="submission" date="2019-08" db="EMBL/GenBank/DDBJ databases">
        <authorList>
            <person name="Kucharzyk K."/>
            <person name="Murdoch R.W."/>
            <person name="Higgins S."/>
            <person name="Loffler F."/>
        </authorList>
    </citation>
    <scope>NUCLEOTIDE SEQUENCE</scope>
</reference>
<sequence>MPCVQLRHNIPHTVGGSGDQADLPVHHPVVIEGKFVKGFVLRGLGVIGGGRLIADIDVVFVKVLKFLAVHGCCLLWFYR</sequence>
<dbReference type="EMBL" id="VSSQ01030422">
    <property type="protein sequence ID" value="MPM80951.1"/>
    <property type="molecule type" value="Genomic_DNA"/>
</dbReference>
<comment type="caution">
    <text evidence="1">The sequence shown here is derived from an EMBL/GenBank/DDBJ whole genome shotgun (WGS) entry which is preliminary data.</text>
</comment>
<evidence type="ECO:0000313" key="1">
    <source>
        <dbReference type="EMBL" id="MPM80951.1"/>
    </source>
</evidence>
<accession>A0A645CVL5</accession>
<organism evidence="1">
    <name type="scientific">bioreactor metagenome</name>
    <dbReference type="NCBI Taxonomy" id="1076179"/>
    <lineage>
        <taxon>unclassified sequences</taxon>
        <taxon>metagenomes</taxon>
        <taxon>ecological metagenomes</taxon>
    </lineage>
</organism>
<protein>
    <submittedName>
        <fullName evidence="1">Uncharacterized protein</fullName>
    </submittedName>
</protein>
<name>A0A645CVL5_9ZZZZ</name>
<dbReference type="AlphaFoldDB" id="A0A645CVL5"/>
<proteinExistence type="predicted"/>
<gene>
    <name evidence="1" type="ORF">SDC9_128002</name>
</gene>